<gene>
    <name evidence="2" type="ORF">H9791_05945</name>
</gene>
<organism evidence="2 3">
    <name type="scientific">Candidatus Bacteroides intestinipullorum</name>
    <dbReference type="NCBI Taxonomy" id="2838471"/>
    <lineage>
        <taxon>Bacteria</taxon>
        <taxon>Pseudomonadati</taxon>
        <taxon>Bacteroidota</taxon>
        <taxon>Bacteroidia</taxon>
        <taxon>Bacteroidales</taxon>
        <taxon>Bacteroidaceae</taxon>
        <taxon>Bacteroides</taxon>
    </lineage>
</organism>
<name>A0A9E2NNS0_9BACE</name>
<evidence type="ECO:0000313" key="2">
    <source>
        <dbReference type="EMBL" id="MBU3814037.1"/>
    </source>
</evidence>
<evidence type="ECO:0000256" key="1">
    <source>
        <dbReference type="SAM" id="SignalP"/>
    </source>
</evidence>
<dbReference type="InterPro" id="IPR011042">
    <property type="entry name" value="6-blade_b-propeller_TolB-like"/>
</dbReference>
<reference evidence="2" key="2">
    <citation type="submission" date="2021-04" db="EMBL/GenBank/DDBJ databases">
        <authorList>
            <person name="Gilroy R."/>
        </authorList>
    </citation>
    <scope>NUCLEOTIDE SEQUENCE</scope>
    <source>
        <strain evidence="2">B3-3758</strain>
    </source>
</reference>
<dbReference type="Gene3D" id="2.120.10.30">
    <property type="entry name" value="TolB, C-terminal domain"/>
    <property type="match status" value="1"/>
</dbReference>
<evidence type="ECO:0000313" key="3">
    <source>
        <dbReference type="Proteomes" id="UP000824236"/>
    </source>
</evidence>
<proteinExistence type="predicted"/>
<feature type="signal peptide" evidence="1">
    <location>
        <begin position="1"/>
        <end position="18"/>
    </location>
</feature>
<sequence>MKRFLYILLLALASTFHACTPRPEAVQPATTPFEMYPDYRDVTIPCNIAPLNFLLRTEGVDVIDVRVRGNQDSLCLRSRGHKAIFPLDAWKSLLAAESGHTLTVSVQARVRGKWQAWPDFAWHVVADSVDAYVSYRLIEPGYEVWNALQIRERCVENFNERILADNARTGRGCMNCHIHGQGRGDLSMFHLRGKGGGTVLNRDGRLRKLNLKNSRVKDGVVYGDFHPDGRYAVFSSNVIIPMFHAEGSRRFEVYDTVSDLVIADLDANRFLSSSLTADSTVFETFPTFSADGRWVYYCAAPRVSLPDSILQLRYSLCRVAFDADRGVWGDRVDTLWDARLHSGSVCHPKASPDGRYLLFTVANYGTFPIWHRETDLHLMDLRTGRIDTLAEVNSNRSDTYHSWSSDSRWFAFASKRGDGQYGRVYLAYVDTCGKAHKPFVLPQSDPANDDLNLKSYNIPDLSRTPVPFDADAIERIYRSGAAEEFN</sequence>
<dbReference type="Proteomes" id="UP000824236">
    <property type="component" value="Unassembled WGS sequence"/>
</dbReference>
<dbReference type="EMBL" id="JAHLFO010000078">
    <property type="protein sequence ID" value="MBU3814037.1"/>
    <property type="molecule type" value="Genomic_DNA"/>
</dbReference>
<dbReference type="Pfam" id="PF07676">
    <property type="entry name" value="PD40"/>
    <property type="match status" value="2"/>
</dbReference>
<dbReference type="SUPFAM" id="SSF82171">
    <property type="entry name" value="DPP6 N-terminal domain-like"/>
    <property type="match status" value="1"/>
</dbReference>
<reference evidence="2" key="1">
    <citation type="journal article" date="2021" name="PeerJ">
        <title>Extensive microbial diversity within the chicken gut microbiome revealed by metagenomics and culture.</title>
        <authorList>
            <person name="Gilroy R."/>
            <person name="Ravi A."/>
            <person name="Getino M."/>
            <person name="Pursley I."/>
            <person name="Horton D.L."/>
            <person name="Alikhan N.F."/>
            <person name="Baker D."/>
            <person name="Gharbi K."/>
            <person name="Hall N."/>
            <person name="Watson M."/>
            <person name="Adriaenssens E.M."/>
            <person name="Foster-Nyarko E."/>
            <person name="Jarju S."/>
            <person name="Secka A."/>
            <person name="Antonio M."/>
            <person name="Oren A."/>
            <person name="Chaudhuri R.R."/>
            <person name="La Ragione R."/>
            <person name="Hildebrand F."/>
            <person name="Pallen M.J."/>
        </authorList>
    </citation>
    <scope>NUCLEOTIDE SEQUENCE</scope>
    <source>
        <strain evidence="2">B3-3758</strain>
    </source>
</reference>
<dbReference type="InterPro" id="IPR011659">
    <property type="entry name" value="WD40"/>
</dbReference>
<dbReference type="AlphaFoldDB" id="A0A9E2NNS0"/>
<feature type="chain" id="PRO_5038724650" evidence="1">
    <location>
        <begin position="19"/>
        <end position="486"/>
    </location>
</feature>
<protein>
    <submittedName>
        <fullName evidence="2">Uncharacterized protein</fullName>
    </submittedName>
</protein>
<keyword evidence="1" id="KW-0732">Signal</keyword>
<accession>A0A9E2NNS0</accession>
<comment type="caution">
    <text evidence="2">The sequence shown here is derived from an EMBL/GenBank/DDBJ whole genome shotgun (WGS) entry which is preliminary data.</text>
</comment>